<accession>V2RJS3</accession>
<dbReference type="PANTHER" id="PTHR30001:SF0">
    <property type="entry name" value="RIBONUCLEASE G"/>
    <property type="match status" value="1"/>
</dbReference>
<dbReference type="RefSeq" id="WP_023276063.1">
    <property type="nucleotide sequence ID" value="NZ_CP097562.1"/>
</dbReference>
<dbReference type="GO" id="GO:0004519">
    <property type="term" value="F:endonuclease activity"/>
    <property type="evidence" value="ECO:0007669"/>
    <property type="project" value="UniProtKB-KW"/>
</dbReference>
<dbReference type="InterPro" id="IPR019307">
    <property type="entry name" value="RNA-bd_AU-1/RNase_E/G"/>
</dbReference>
<dbReference type="CDD" id="cd04453">
    <property type="entry name" value="S1_RNase_E"/>
    <property type="match status" value="1"/>
</dbReference>
<dbReference type="GO" id="GO:0016787">
    <property type="term" value="F:hydrolase activity"/>
    <property type="evidence" value="ECO:0007669"/>
    <property type="project" value="UniProtKB-KW"/>
</dbReference>
<keyword evidence="13 17" id="KW-0378">Hydrolase</keyword>
<dbReference type="GO" id="GO:0008033">
    <property type="term" value="P:tRNA processing"/>
    <property type="evidence" value="ECO:0007669"/>
    <property type="project" value="UniProtKB-KW"/>
</dbReference>
<reference evidence="17" key="2">
    <citation type="submission" date="2022-05" db="EMBL/GenBank/DDBJ databases">
        <authorList>
            <person name="Proctor A.L."/>
            <person name="Phillips G.J."/>
            <person name="Wannemuehler M.J."/>
        </authorList>
    </citation>
    <scope>NUCLEOTIDE SEQUENCE</scope>
    <source>
        <strain evidence="17">ASF457</strain>
    </source>
</reference>
<keyword evidence="14" id="KW-0460">Magnesium</keyword>
<dbReference type="KEGG" id="msch:N508_001782"/>
<dbReference type="GO" id="GO:0006364">
    <property type="term" value="P:rRNA processing"/>
    <property type="evidence" value="ECO:0007669"/>
    <property type="project" value="UniProtKB-KW"/>
</dbReference>
<dbReference type="Gene3D" id="2.40.50.140">
    <property type="entry name" value="Nucleic acid-binding proteins"/>
    <property type="match status" value="1"/>
</dbReference>
<reference evidence="17" key="1">
    <citation type="journal article" date="2014" name="Genome Announc.">
        <title>Draft genome sequences of the altered schaedler flora, a defined bacterial community from gnotobiotic mice.</title>
        <authorList>
            <person name="Wannemuehler M.J."/>
            <person name="Overstreet A.M."/>
            <person name="Ward D.V."/>
            <person name="Phillips G.J."/>
        </authorList>
    </citation>
    <scope>NUCLEOTIDE SEQUENCE</scope>
    <source>
        <strain evidence="17">ASF457</strain>
    </source>
</reference>
<dbReference type="EMBL" id="CP097562">
    <property type="protein sequence ID" value="USF24693.1"/>
    <property type="molecule type" value="Genomic_DNA"/>
</dbReference>
<keyword evidence="12" id="KW-0255">Endonuclease</keyword>
<dbReference type="InterPro" id="IPR048583">
    <property type="entry name" value="RNase_E_G_thioredoxin-like"/>
</dbReference>
<dbReference type="Gene3D" id="3.40.1260.20">
    <property type="entry name" value="Ribonuclease E, catalytic domain"/>
    <property type="match status" value="1"/>
</dbReference>
<name>V2RJS3_9BACT</name>
<dbReference type="GO" id="GO:0004540">
    <property type="term" value="F:RNA nuclease activity"/>
    <property type="evidence" value="ECO:0007669"/>
    <property type="project" value="InterPro"/>
</dbReference>
<reference evidence="17" key="3">
    <citation type="submission" date="2022-06" db="EMBL/GenBank/DDBJ databases">
        <title>Resources to Facilitate Use of the Altered Schaedler Flora (ASF) Mouse Model to Study Microbiome Function.</title>
        <authorList>
            <person name="Proctor A."/>
            <person name="Parvinroo S."/>
            <person name="Richie T."/>
            <person name="Jia X."/>
            <person name="Lee S.T.M."/>
            <person name="Karp P.D."/>
            <person name="Paley S."/>
            <person name="Kostic A.D."/>
            <person name="Pierre J.F."/>
            <person name="Wannemuehler M.J."/>
            <person name="Phillips G.J."/>
        </authorList>
    </citation>
    <scope>NUCLEOTIDE SEQUENCE</scope>
    <source>
        <strain evidence="17">ASF457</strain>
    </source>
</reference>
<dbReference type="GO" id="GO:0000049">
    <property type="term" value="F:tRNA binding"/>
    <property type="evidence" value="ECO:0007669"/>
    <property type="project" value="UniProtKB-KW"/>
</dbReference>
<keyword evidence="15" id="KW-0694">RNA-binding</keyword>
<dbReference type="AlphaFoldDB" id="V2RJS3"/>
<dbReference type="OrthoDB" id="9804278at2"/>
<comment type="cofactor">
    <cofactor evidence="1">
        <name>Mg(2+)</name>
        <dbReference type="ChEBI" id="CHEBI:18420"/>
    </cofactor>
</comment>
<keyword evidence="8" id="KW-0819">tRNA processing</keyword>
<feature type="compositionally biased region" description="Acidic residues" evidence="16">
    <location>
        <begin position="87"/>
        <end position="96"/>
    </location>
</feature>
<keyword evidence="9" id="KW-0540">Nuclease</keyword>
<dbReference type="SUPFAM" id="SSF50249">
    <property type="entry name" value="Nucleic acid-binding proteins"/>
    <property type="match status" value="1"/>
</dbReference>
<dbReference type="GO" id="GO:0046872">
    <property type="term" value="F:metal ion binding"/>
    <property type="evidence" value="ECO:0007669"/>
    <property type="project" value="UniProtKB-KW"/>
</dbReference>
<dbReference type="PANTHER" id="PTHR30001">
    <property type="entry name" value="RIBONUCLEASE"/>
    <property type="match status" value="1"/>
</dbReference>
<sequence>MSKEILINSGIREVRAAVLTGGNVSEIFIERANKKSAAGNIYKGKVVKVLPGMQSAFVEIGLQRAAFLHIADIYTGSSDDISYEENIQDDDSEESENYDKENNETRVNEEIHSEQHYAPIAEILTEGQEIIVQVAKDAIAAKGARLTTHLTIPGRYLVLMPGYEHIGVSRKIENETERERLKDILIKLRPEGMGLIARTVSDGLSLEELAADLEYIKGVWAGVEAVTHSSTAPFLLYEDHNLIYKILRDVVTADTSRILIDNKADYEKMQEFFINHLSNLDLKIEYYQGDEPLFDLYNVEIEVNRLLDKKVWLRSGGSIVIDQAEALTVIDVNTGKYVGRHNFDDTILKTNLEASKEIAHQLKMRNIGGIIIVDFIDMERLEDREKVLTTLEQYLKEDRAKTSVVNISPLGLVEITRKRVRDSVTRIISEPCPYCEGRGVIKSKITVCYEIMRQLTQLAAHHKGANILIEANVDVANLILEHERESIDNMENQYGVHIEIQQNNSGIFERYKLKITGYKH</sequence>
<evidence type="ECO:0000256" key="9">
    <source>
        <dbReference type="ARBA" id="ARBA00022722"/>
    </source>
</evidence>
<evidence type="ECO:0000256" key="16">
    <source>
        <dbReference type="SAM" id="MobiDB-lite"/>
    </source>
</evidence>
<feature type="compositionally biased region" description="Basic and acidic residues" evidence="16">
    <location>
        <begin position="97"/>
        <end position="107"/>
    </location>
</feature>
<dbReference type="Pfam" id="PF20833">
    <property type="entry name" value="RNase_E_G_Thio"/>
    <property type="match status" value="1"/>
</dbReference>
<organism evidence="17 18">
    <name type="scientific">Mucispirillum schaedleri ASF457</name>
    <dbReference type="NCBI Taxonomy" id="1379858"/>
    <lineage>
        <taxon>Bacteria</taxon>
        <taxon>Pseudomonadati</taxon>
        <taxon>Deferribacterota</taxon>
        <taxon>Deferribacteres</taxon>
        <taxon>Deferribacterales</taxon>
        <taxon>Mucispirillaceae</taxon>
        <taxon>Mucispirillum</taxon>
    </lineage>
</organism>
<proteinExistence type="inferred from homology"/>
<dbReference type="GO" id="GO:0005737">
    <property type="term" value="C:cytoplasm"/>
    <property type="evidence" value="ECO:0007669"/>
    <property type="project" value="UniProtKB-SubCell"/>
</dbReference>
<keyword evidence="11" id="KW-0699">rRNA-binding</keyword>
<evidence type="ECO:0000256" key="1">
    <source>
        <dbReference type="ARBA" id="ARBA00001946"/>
    </source>
</evidence>
<evidence type="ECO:0000256" key="4">
    <source>
        <dbReference type="ARBA" id="ARBA00017719"/>
    </source>
</evidence>
<keyword evidence="7" id="KW-0820">tRNA-binding</keyword>
<evidence type="ECO:0000256" key="11">
    <source>
        <dbReference type="ARBA" id="ARBA00022730"/>
    </source>
</evidence>
<evidence type="ECO:0000256" key="7">
    <source>
        <dbReference type="ARBA" id="ARBA00022555"/>
    </source>
</evidence>
<keyword evidence="5" id="KW-0963">Cytoplasm</keyword>
<dbReference type="InterPro" id="IPR004659">
    <property type="entry name" value="RNase_E/G"/>
</dbReference>
<keyword evidence="18" id="KW-1185">Reference proteome</keyword>
<evidence type="ECO:0000313" key="17">
    <source>
        <dbReference type="EMBL" id="USF24693.1"/>
    </source>
</evidence>
<evidence type="ECO:0000256" key="15">
    <source>
        <dbReference type="ARBA" id="ARBA00022884"/>
    </source>
</evidence>
<keyword evidence="6" id="KW-0698">rRNA processing</keyword>
<evidence type="ECO:0000256" key="6">
    <source>
        <dbReference type="ARBA" id="ARBA00022552"/>
    </source>
</evidence>
<evidence type="ECO:0000256" key="3">
    <source>
        <dbReference type="ARBA" id="ARBA00005663"/>
    </source>
</evidence>
<dbReference type="NCBIfam" id="TIGR00757">
    <property type="entry name" value="RNaseEG"/>
    <property type="match status" value="1"/>
</dbReference>
<evidence type="ECO:0000256" key="14">
    <source>
        <dbReference type="ARBA" id="ARBA00022842"/>
    </source>
</evidence>
<dbReference type="Pfam" id="PF10150">
    <property type="entry name" value="RNase_E_G"/>
    <property type="match status" value="1"/>
</dbReference>
<dbReference type="InterPro" id="IPR012340">
    <property type="entry name" value="NA-bd_OB-fold"/>
</dbReference>
<evidence type="ECO:0000256" key="12">
    <source>
        <dbReference type="ARBA" id="ARBA00022759"/>
    </source>
</evidence>
<dbReference type="InterPro" id="IPR003029">
    <property type="entry name" value="S1_domain"/>
</dbReference>
<dbReference type="eggNOG" id="COG1530">
    <property type="taxonomic scope" value="Bacteria"/>
</dbReference>
<dbReference type="Proteomes" id="UP000017429">
    <property type="component" value="Chromosome"/>
</dbReference>
<feature type="region of interest" description="Disordered" evidence="16">
    <location>
        <begin position="87"/>
        <end position="107"/>
    </location>
</feature>
<comment type="similarity">
    <text evidence="3">Belongs to the RNase E/G family. RNase G subfamily.</text>
</comment>
<keyword evidence="10" id="KW-0479">Metal-binding</keyword>
<evidence type="ECO:0000256" key="5">
    <source>
        <dbReference type="ARBA" id="ARBA00022490"/>
    </source>
</evidence>
<evidence type="ECO:0000256" key="10">
    <source>
        <dbReference type="ARBA" id="ARBA00022723"/>
    </source>
</evidence>
<evidence type="ECO:0000256" key="8">
    <source>
        <dbReference type="ARBA" id="ARBA00022694"/>
    </source>
</evidence>
<dbReference type="SMART" id="SM00316">
    <property type="entry name" value="S1"/>
    <property type="match status" value="1"/>
</dbReference>
<evidence type="ECO:0000256" key="13">
    <source>
        <dbReference type="ARBA" id="ARBA00022801"/>
    </source>
</evidence>
<gene>
    <name evidence="17" type="primary">rng</name>
    <name evidence="17" type="ORF">N508_001782</name>
</gene>
<dbReference type="GO" id="GO:0019843">
    <property type="term" value="F:rRNA binding"/>
    <property type="evidence" value="ECO:0007669"/>
    <property type="project" value="UniProtKB-KW"/>
</dbReference>
<evidence type="ECO:0000256" key="2">
    <source>
        <dbReference type="ARBA" id="ARBA00004496"/>
    </source>
</evidence>
<comment type="subcellular location">
    <subcellularLocation>
        <location evidence="2">Cytoplasm</location>
    </subcellularLocation>
</comment>
<evidence type="ECO:0000313" key="18">
    <source>
        <dbReference type="Proteomes" id="UP000017429"/>
    </source>
</evidence>
<protein>
    <recommendedName>
        <fullName evidence="4">Ribonuclease G</fullName>
    </recommendedName>
</protein>